<sequence length="93" mass="9644">MVLAIVLGALSGVLGVLPLFLGLRMTRRVTDTSNLGHAGALMLGVLLSFVILFLGAIACVVLARDIAVPFVLAEAAVLVACAIGYGVYTFVRK</sequence>
<reference evidence="5" key="1">
    <citation type="submission" date="2018-05" db="EMBL/GenBank/DDBJ databases">
        <title>Genome Sequencing of selected type strains of the family Eggerthellaceae.</title>
        <authorList>
            <person name="Danylec N."/>
            <person name="Stoll D.A."/>
            <person name="Doetsch A."/>
            <person name="Huch M."/>
        </authorList>
    </citation>
    <scope>NUCLEOTIDE SEQUENCE [LARGE SCALE GENOMIC DNA]</scope>
    <source>
        <strain evidence="5">DSM 27213</strain>
    </source>
</reference>
<keyword evidence="1" id="KW-1133">Transmembrane helix</keyword>
<accession>A0A1Y4FW26</accession>
<dbReference type="EMBL" id="QIBW01000007">
    <property type="protein sequence ID" value="ROT90006.1"/>
    <property type="molecule type" value="Genomic_DNA"/>
</dbReference>
<evidence type="ECO:0000313" key="3">
    <source>
        <dbReference type="EMBL" id="MVN15921.1"/>
    </source>
</evidence>
<evidence type="ECO:0000256" key="1">
    <source>
        <dbReference type="SAM" id="Phobius"/>
    </source>
</evidence>
<reference evidence="4" key="3">
    <citation type="journal article" date="2019" name="Microbiol. Resour. Announc.">
        <title>Draft Genome Sequences of Type Strains of Gordonibacter faecihominis, Paraeggerthella hongkongensis, Parvibacter caecicola,Slackia equolifaciens, Slackia faecicanis, and Slackia isoflavoniconvertens.</title>
        <authorList>
            <person name="Danylec N."/>
            <person name="Stoll D.A."/>
            <person name="Dotsch A."/>
            <person name="Huch M."/>
        </authorList>
    </citation>
    <scope>NUCLEOTIDE SEQUENCE</scope>
    <source>
        <strain evidence="4">DSM 27213</strain>
    </source>
</reference>
<comment type="caution">
    <text evidence="4">The sequence shown here is derived from an EMBL/GenBank/DDBJ whole genome shotgun (WGS) entry which is preliminary data.</text>
</comment>
<gene>
    <name evidence="4" type="ORF">DMP12_07835</name>
    <name evidence="2" type="ORF">GKG38_07550</name>
    <name evidence="3" type="ORF">GO738_11310</name>
</gene>
<dbReference type="Proteomes" id="UP000462865">
    <property type="component" value="Unassembled WGS sequence"/>
</dbReference>
<name>A0A1Y4FW26_9ACTN</name>
<evidence type="ECO:0000313" key="6">
    <source>
        <dbReference type="Proteomes" id="UP000462865"/>
    </source>
</evidence>
<organism evidence="4 5">
    <name type="scientific">Gordonibacter urolithinfaciens</name>
    <dbReference type="NCBI Taxonomy" id="1335613"/>
    <lineage>
        <taxon>Bacteria</taxon>
        <taxon>Bacillati</taxon>
        <taxon>Actinomycetota</taxon>
        <taxon>Coriobacteriia</taxon>
        <taxon>Eggerthellales</taxon>
        <taxon>Eggerthellaceae</taxon>
        <taxon>Gordonibacter</taxon>
    </lineage>
</organism>
<dbReference type="Proteomes" id="UP000285258">
    <property type="component" value="Unassembled WGS sequence"/>
</dbReference>
<protein>
    <submittedName>
        <fullName evidence="4">Uncharacterized protein</fullName>
    </submittedName>
</protein>
<reference evidence="2 6" key="4">
    <citation type="journal article" date="2019" name="Nat. Med.">
        <title>A library of human gut bacterial isolates paired with longitudinal multiomics data enables mechanistic microbiome research.</title>
        <authorList>
            <person name="Poyet M."/>
            <person name="Groussin M."/>
            <person name="Gibbons S.M."/>
            <person name="Avila-Pacheco J."/>
            <person name="Jiang X."/>
            <person name="Kearney S.M."/>
            <person name="Perrotta A.R."/>
            <person name="Berdy B."/>
            <person name="Zhao S."/>
            <person name="Lieberman T.D."/>
            <person name="Swanson P.K."/>
            <person name="Smith M."/>
            <person name="Roesemann S."/>
            <person name="Alexander J.E."/>
            <person name="Rich S.A."/>
            <person name="Livny J."/>
            <person name="Vlamakis H."/>
            <person name="Clish C."/>
            <person name="Bullock K."/>
            <person name="Deik A."/>
            <person name="Scott J."/>
            <person name="Pierce K.A."/>
            <person name="Xavier R.J."/>
            <person name="Alm E.J."/>
        </authorList>
    </citation>
    <scope>NUCLEOTIDE SEQUENCE [LARGE SCALE GENOMIC DNA]</scope>
    <source>
        <strain evidence="2 6">BIOML-A1</strain>
    </source>
</reference>
<evidence type="ECO:0000313" key="7">
    <source>
        <dbReference type="Proteomes" id="UP000468327"/>
    </source>
</evidence>
<evidence type="ECO:0000313" key="2">
    <source>
        <dbReference type="EMBL" id="MSA94914.1"/>
    </source>
</evidence>
<dbReference type="RefSeq" id="WP_087191461.1">
    <property type="nucleotide sequence ID" value="NZ_CP168029.1"/>
</dbReference>
<reference evidence="4" key="2">
    <citation type="journal article" date="2019" name="Int. J. Syst. Evol. Microbiol.">
        <title>Gordonibacter faecihominis is a later heterotypic synonym of Gordonibacter urolithinfaciens.</title>
        <authorList>
            <person name="Danylec N."/>
            <person name="Stoll D.A."/>
            <person name="Huch M."/>
        </authorList>
    </citation>
    <scope>NUCLEOTIDE SEQUENCE</scope>
    <source>
        <strain evidence="4">DSM 27213</strain>
    </source>
</reference>
<reference evidence="3 7" key="5">
    <citation type="submission" date="2019-11" db="EMBL/GenBank/DDBJ databases">
        <title>Whole genome shotgun sequencing (WGS) data from Adlercreutzia equolifaciens ResAG-91, Eggerthella lenta MRI-F36, MRI-F37, MRI-F40, ResAG-49, ResAG-88, ResAG-121, ResAG-145, and Gordonibacter sp. ResAG-5, ResAG-26, ResAG-43, ResAG-50, ResAG-59.</title>
        <authorList>
            <person name="Stoll D.A."/>
            <person name="Danylec N."/>
            <person name="Franz C.M.A.P."/>
            <person name="Huch M."/>
        </authorList>
    </citation>
    <scope>NUCLEOTIDE SEQUENCE [LARGE SCALE GENOMIC DNA]</scope>
    <source>
        <strain evidence="3 7">ResAG-59</strain>
    </source>
</reference>
<dbReference type="EMBL" id="WPOC01000020">
    <property type="protein sequence ID" value="MVN15921.1"/>
    <property type="molecule type" value="Genomic_DNA"/>
</dbReference>
<dbReference type="EMBL" id="WKZA01000027">
    <property type="protein sequence ID" value="MSA94914.1"/>
    <property type="molecule type" value="Genomic_DNA"/>
</dbReference>
<dbReference type="Proteomes" id="UP000468327">
    <property type="component" value="Unassembled WGS sequence"/>
</dbReference>
<keyword evidence="1" id="KW-0472">Membrane</keyword>
<feature type="transmembrane region" description="Helical" evidence="1">
    <location>
        <begin position="70"/>
        <end position="91"/>
    </location>
</feature>
<dbReference type="AlphaFoldDB" id="A0A1Y4FW26"/>
<feature type="transmembrane region" description="Helical" evidence="1">
    <location>
        <begin position="39"/>
        <end position="63"/>
    </location>
</feature>
<evidence type="ECO:0000313" key="4">
    <source>
        <dbReference type="EMBL" id="ROT90006.1"/>
    </source>
</evidence>
<keyword evidence="7" id="KW-1185">Reference proteome</keyword>
<proteinExistence type="predicted"/>
<keyword evidence="1" id="KW-0812">Transmembrane</keyword>
<evidence type="ECO:0000313" key="5">
    <source>
        <dbReference type="Proteomes" id="UP000285258"/>
    </source>
</evidence>